<evidence type="ECO:0000313" key="2">
    <source>
        <dbReference type="EMBL" id="ORY93697.1"/>
    </source>
</evidence>
<dbReference type="GeneID" id="33568844"/>
<reference evidence="1 3" key="1">
    <citation type="submission" date="2016-07" db="EMBL/GenBank/DDBJ databases">
        <title>Pervasive Adenine N6-methylation of Active Genes in Fungi.</title>
        <authorList>
            <consortium name="DOE Joint Genome Institute"/>
            <person name="Mondo S.J."/>
            <person name="Dannebaum R.O."/>
            <person name="Kuo R.C."/>
            <person name="Labutti K."/>
            <person name="Haridas S."/>
            <person name="Kuo A."/>
            <person name="Salamov A."/>
            <person name="Ahrendt S.R."/>
            <person name="Lipzen A."/>
            <person name="Sullivan W."/>
            <person name="Andreopoulos W.B."/>
            <person name="Clum A."/>
            <person name="Lindquist E."/>
            <person name="Daum C."/>
            <person name="Ramamoorthy G.K."/>
            <person name="Gryganskyi A."/>
            <person name="Culley D."/>
            <person name="Magnuson J.K."/>
            <person name="James T.Y."/>
            <person name="O'Malley M.A."/>
            <person name="Stajich J.E."/>
            <person name="Spatafora J.W."/>
            <person name="Visel A."/>
            <person name="Grigoriev I.V."/>
        </authorList>
    </citation>
    <scope>NUCLEOTIDE SEQUENCE [LARGE SCALE GENOMIC DNA]</scope>
    <source>
        <strain evidence="1 3">NRRL 3116</strain>
    </source>
</reference>
<organism evidence="1 3">
    <name type="scientific">Lobosporangium transversale</name>
    <dbReference type="NCBI Taxonomy" id="64571"/>
    <lineage>
        <taxon>Eukaryota</taxon>
        <taxon>Fungi</taxon>
        <taxon>Fungi incertae sedis</taxon>
        <taxon>Mucoromycota</taxon>
        <taxon>Mortierellomycotina</taxon>
        <taxon>Mortierellomycetes</taxon>
        <taxon>Mortierellales</taxon>
        <taxon>Mortierellaceae</taxon>
        <taxon>Lobosporangium</taxon>
    </lineage>
</organism>
<evidence type="ECO:0000313" key="3">
    <source>
        <dbReference type="Proteomes" id="UP000193648"/>
    </source>
</evidence>
<dbReference type="InParanoid" id="A0A1Y2G693"/>
<comment type="caution">
    <text evidence="1">The sequence shown here is derived from an EMBL/GenBank/DDBJ whole genome shotgun (WGS) entry which is preliminary data.</text>
</comment>
<proteinExistence type="predicted"/>
<keyword evidence="3" id="KW-1185">Reference proteome</keyword>
<dbReference type="RefSeq" id="XP_021875187.1">
    <property type="nucleotide sequence ID" value="XM_022027001.1"/>
</dbReference>
<dbReference type="EMBL" id="MCFF01000092">
    <property type="protein sequence ID" value="ORY93697.1"/>
    <property type="molecule type" value="Genomic_DNA"/>
</dbReference>
<name>A0A1Y2G693_9FUNG</name>
<protein>
    <submittedName>
        <fullName evidence="1">Uncharacterized protein</fullName>
    </submittedName>
</protein>
<dbReference type="AlphaFoldDB" id="A0A1Y2G693"/>
<dbReference type="EMBL" id="MCFF01000092">
    <property type="protein sequence ID" value="ORY93692.1"/>
    <property type="molecule type" value="Genomic_DNA"/>
</dbReference>
<gene>
    <name evidence="1" type="ORF">BCR41DRAFT_376004</name>
    <name evidence="2" type="ORF">BCR41DRAFT_376009</name>
</gene>
<dbReference type="Proteomes" id="UP000193648">
    <property type="component" value="Unassembled WGS sequence"/>
</dbReference>
<evidence type="ECO:0000313" key="1">
    <source>
        <dbReference type="EMBL" id="ORY93692.1"/>
    </source>
</evidence>
<accession>A0A1Y2G693</accession>
<sequence>MAIWLAVMAVPSLQGCRLGAEQRSRAQISAKVFAMTAMSIMLAIPAICDAPSPQTSPNKPIHTSNGGCYNDIANAYEPHIVPALSQESAARVLRKSSSVTEG</sequence>